<sequence>MTGTTNHRHSSSGNVRRKDVIEIVKKGCEQQWTAHLNTIDTRGNIKFTHEEESEGSLPFLDTFMVQKEDGAVKLLVYRKKTHADQYLNFNSHRPLYQKLGVIKNITRQM</sequence>
<evidence type="ECO:0000313" key="2">
    <source>
        <dbReference type="Proteomes" id="UP001209878"/>
    </source>
</evidence>
<gene>
    <name evidence="1" type="ORF">NP493_2043g00013</name>
</gene>
<dbReference type="PANTHER" id="PTHR21301">
    <property type="entry name" value="REVERSE TRANSCRIPTASE"/>
    <property type="match status" value="1"/>
</dbReference>
<comment type="caution">
    <text evidence="1">The sequence shown here is derived from an EMBL/GenBank/DDBJ whole genome shotgun (WGS) entry which is preliminary data.</text>
</comment>
<dbReference type="PANTHER" id="PTHR21301:SF11">
    <property type="entry name" value="GIY-YIG DOMAIN-CONTAINING PROTEIN"/>
    <property type="match status" value="1"/>
</dbReference>
<dbReference type="Proteomes" id="UP001209878">
    <property type="component" value="Unassembled WGS sequence"/>
</dbReference>
<protein>
    <submittedName>
        <fullName evidence="1">Uncharacterized protein</fullName>
    </submittedName>
</protein>
<name>A0AAD9JNN9_RIDPI</name>
<evidence type="ECO:0000313" key="1">
    <source>
        <dbReference type="EMBL" id="KAK2155780.1"/>
    </source>
</evidence>
<reference evidence="1" key="1">
    <citation type="journal article" date="2023" name="Mol. Biol. Evol.">
        <title>Third-Generation Sequencing Reveals the Adaptive Role of the Epigenome in Three Deep-Sea Polychaetes.</title>
        <authorList>
            <person name="Perez M."/>
            <person name="Aroh O."/>
            <person name="Sun Y."/>
            <person name="Lan Y."/>
            <person name="Juniper S.K."/>
            <person name="Young C.R."/>
            <person name="Angers B."/>
            <person name="Qian P.Y."/>
        </authorList>
    </citation>
    <scope>NUCLEOTIDE SEQUENCE</scope>
    <source>
        <strain evidence="1">R07B-5</strain>
    </source>
</reference>
<accession>A0AAD9JNN9</accession>
<proteinExistence type="predicted"/>
<organism evidence="1 2">
    <name type="scientific">Ridgeia piscesae</name>
    <name type="common">Tubeworm</name>
    <dbReference type="NCBI Taxonomy" id="27915"/>
    <lineage>
        <taxon>Eukaryota</taxon>
        <taxon>Metazoa</taxon>
        <taxon>Spiralia</taxon>
        <taxon>Lophotrochozoa</taxon>
        <taxon>Annelida</taxon>
        <taxon>Polychaeta</taxon>
        <taxon>Sedentaria</taxon>
        <taxon>Canalipalpata</taxon>
        <taxon>Sabellida</taxon>
        <taxon>Siboglinidae</taxon>
        <taxon>Ridgeia</taxon>
    </lineage>
</organism>
<dbReference type="EMBL" id="JAODUO010002041">
    <property type="protein sequence ID" value="KAK2155780.1"/>
    <property type="molecule type" value="Genomic_DNA"/>
</dbReference>
<dbReference type="AlphaFoldDB" id="A0AAD9JNN9"/>
<keyword evidence="2" id="KW-1185">Reference proteome</keyword>